<dbReference type="EC" id="2.1.1.-" evidence="8"/>
<evidence type="ECO:0000256" key="6">
    <source>
        <dbReference type="ARBA" id="ARBA00022691"/>
    </source>
</evidence>
<dbReference type="GO" id="GO:0000183">
    <property type="term" value="P:rDNA heterochromatin formation"/>
    <property type="evidence" value="ECO:0007669"/>
    <property type="project" value="TreeGrafter"/>
</dbReference>
<dbReference type="GO" id="GO:0046015">
    <property type="term" value="P:regulation of transcription by glucose"/>
    <property type="evidence" value="ECO:0007669"/>
    <property type="project" value="TreeGrafter"/>
</dbReference>
<evidence type="ECO:0000313" key="10">
    <source>
        <dbReference type="EMBL" id="GBP15924.1"/>
    </source>
</evidence>
<evidence type="ECO:0000313" key="11">
    <source>
        <dbReference type="Proteomes" id="UP000299102"/>
    </source>
</evidence>
<accession>A0A4C1TPP6</accession>
<keyword evidence="5 8" id="KW-0808">Transferase</keyword>
<keyword evidence="6 8" id="KW-0949">S-adenosyl-L-methionine</keyword>
<evidence type="ECO:0000256" key="9">
    <source>
        <dbReference type="SAM" id="MobiDB-lite"/>
    </source>
</evidence>
<dbReference type="Gene3D" id="1.10.10.2150">
    <property type="entry name" value="Ribosomal RNA-processing protein 8, N-terminal domain"/>
    <property type="match status" value="1"/>
</dbReference>
<keyword evidence="4 8" id="KW-0489">Methyltransferase</keyword>
<protein>
    <recommendedName>
        <fullName evidence="8">Ribosomal RNA-processing protein 8</fullName>
        <ecNumber evidence="8">2.1.1.-</ecNumber>
    </recommendedName>
</protein>
<feature type="region of interest" description="Disordered" evidence="9">
    <location>
        <begin position="1"/>
        <end position="43"/>
    </location>
</feature>
<organism evidence="10 11">
    <name type="scientific">Eumeta variegata</name>
    <name type="common">Bagworm moth</name>
    <name type="synonym">Eumeta japonica</name>
    <dbReference type="NCBI Taxonomy" id="151549"/>
    <lineage>
        <taxon>Eukaryota</taxon>
        <taxon>Metazoa</taxon>
        <taxon>Ecdysozoa</taxon>
        <taxon>Arthropoda</taxon>
        <taxon>Hexapoda</taxon>
        <taxon>Insecta</taxon>
        <taxon>Pterygota</taxon>
        <taxon>Neoptera</taxon>
        <taxon>Endopterygota</taxon>
        <taxon>Lepidoptera</taxon>
        <taxon>Glossata</taxon>
        <taxon>Ditrysia</taxon>
        <taxon>Tineoidea</taxon>
        <taxon>Psychidae</taxon>
        <taxon>Oiketicinae</taxon>
        <taxon>Eumeta</taxon>
    </lineage>
</organism>
<dbReference type="GO" id="GO:0005677">
    <property type="term" value="C:chromatin silencing complex"/>
    <property type="evidence" value="ECO:0007669"/>
    <property type="project" value="TreeGrafter"/>
</dbReference>
<dbReference type="Pfam" id="PF05148">
    <property type="entry name" value="Methyltransf_8"/>
    <property type="match status" value="1"/>
</dbReference>
<dbReference type="GO" id="GO:0008168">
    <property type="term" value="F:methyltransferase activity"/>
    <property type="evidence" value="ECO:0007669"/>
    <property type="project" value="UniProtKB-KW"/>
</dbReference>
<dbReference type="OrthoDB" id="10258825at2759"/>
<dbReference type="GO" id="GO:0006364">
    <property type="term" value="P:rRNA processing"/>
    <property type="evidence" value="ECO:0007669"/>
    <property type="project" value="UniProtKB-UniRule"/>
</dbReference>
<dbReference type="InterPro" id="IPR042036">
    <property type="entry name" value="RRP8_N"/>
</dbReference>
<dbReference type="GO" id="GO:0032259">
    <property type="term" value="P:methylation"/>
    <property type="evidence" value="ECO:0007669"/>
    <property type="project" value="UniProtKB-KW"/>
</dbReference>
<evidence type="ECO:0000256" key="7">
    <source>
        <dbReference type="ARBA" id="ARBA00023242"/>
    </source>
</evidence>
<dbReference type="FunFam" id="1.10.10.2150:FF:000001">
    <property type="entry name" value="Ribosomal RNA-processing protein 8"/>
    <property type="match status" value="1"/>
</dbReference>
<keyword evidence="3 8" id="KW-0698">rRNA processing</keyword>
<evidence type="ECO:0000256" key="3">
    <source>
        <dbReference type="ARBA" id="ARBA00022552"/>
    </source>
</evidence>
<evidence type="ECO:0000256" key="8">
    <source>
        <dbReference type="RuleBase" id="RU365074"/>
    </source>
</evidence>
<feature type="region of interest" description="Disordered" evidence="9">
    <location>
        <begin position="50"/>
        <end position="69"/>
    </location>
</feature>
<dbReference type="Proteomes" id="UP000299102">
    <property type="component" value="Unassembled WGS sequence"/>
</dbReference>
<comment type="subcellular location">
    <subcellularLocation>
        <location evidence="1 8">Nucleus</location>
        <location evidence="1 8">Nucleolus</location>
    </subcellularLocation>
</comment>
<comment type="similarity">
    <text evidence="2 8">Belongs to the methyltransferase superfamily. RRP8 family.</text>
</comment>
<name>A0A4C1TPP6_EUMVA</name>
<dbReference type="GO" id="GO:0005730">
    <property type="term" value="C:nucleolus"/>
    <property type="evidence" value="ECO:0007669"/>
    <property type="project" value="UniProtKB-SubCell"/>
</dbReference>
<dbReference type="GO" id="GO:0033553">
    <property type="term" value="C:rDNA heterochromatin"/>
    <property type="evidence" value="ECO:0007669"/>
    <property type="project" value="TreeGrafter"/>
</dbReference>
<gene>
    <name evidence="10" type="ORF">EVAR_73209_1</name>
</gene>
<dbReference type="GO" id="GO:0042149">
    <property type="term" value="P:cellular response to glucose starvation"/>
    <property type="evidence" value="ECO:0007669"/>
    <property type="project" value="TreeGrafter"/>
</dbReference>
<dbReference type="InterPro" id="IPR007823">
    <property type="entry name" value="RRP8"/>
</dbReference>
<comment type="function">
    <text evidence="8">Probable methyltransferase required to silence rDNA.</text>
</comment>
<evidence type="ECO:0000256" key="2">
    <source>
        <dbReference type="ARBA" id="ARBA00006301"/>
    </source>
</evidence>
<reference evidence="10 11" key="1">
    <citation type="journal article" date="2019" name="Commun. Biol.">
        <title>The bagworm genome reveals a unique fibroin gene that provides high tensile strength.</title>
        <authorList>
            <person name="Kono N."/>
            <person name="Nakamura H."/>
            <person name="Ohtoshi R."/>
            <person name="Tomita M."/>
            <person name="Numata K."/>
            <person name="Arakawa K."/>
        </authorList>
    </citation>
    <scope>NUCLEOTIDE SEQUENCE [LARGE SCALE GENOMIC DNA]</scope>
</reference>
<comment type="caution">
    <text evidence="10">The sequence shown here is derived from an EMBL/GenBank/DDBJ whole genome shotgun (WGS) entry which is preliminary data.</text>
</comment>
<keyword evidence="7 8" id="KW-0539">Nucleus</keyword>
<evidence type="ECO:0000256" key="5">
    <source>
        <dbReference type="ARBA" id="ARBA00022679"/>
    </source>
</evidence>
<proteinExistence type="inferred from homology"/>
<sequence>MLTSSAKKYLIENKKKKKKNKTSDALLPQGRGPLAPKFLESQDEATTNLNKIKEGKIEKKKNNKKMKPKKLKATLALSKADQEAKIVADDNDMTDDDKHQTATTDSFQAKLKEQLKGGRFRFINEQLYTMNSKKAENLFKQDPQAFEAYHEGYRHQVEKWPLNPLDRITKMIKLPKSLEIGDLDAVKVAKSVPHKVISMDLVSCRDDIIAQIWQKHL</sequence>
<dbReference type="STRING" id="151549.A0A4C1TPP6"/>
<dbReference type="AlphaFoldDB" id="A0A4C1TPP6"/>
<evidence type="ECO:0000256" key="4">
    <source>
        <dbReference type="ARBA" id="ARBA00022603"/>
    </source>
</evidence>
<dbReference type="PANTHER" id="PTHR12787:SF0">
    <property type="entry name" value="RIBOSOMAL RNA-PROCESSING PROTEIN 8"/>
    <property type="match status" value="1"/>
</dbReference>
<dbReference type="PANTHER" id="PTHR12787">
    <property type="entry name" value="RIBOSOMAL RNA-PROCESSING PROTEIN 8"/>
    <property type="match status" value="1"/>
</dbReference>
<keyword evidence="11" id="KW-1185">Reference proteome</keyword>
<dbReference type="EMBL" id="BGZK01005897">
    <property type="protein sequence ID" value="GBP15924.1"/>
    <property type="molecule type" value="Genomic_DNA"/>
</dbReference>
<evidence type="ECO:0000256" key="1">
    <source>
        <dbReference type="ARBA" id="ARBA00004604"/>
    </source>
</evidence>
<feature type="compositionally biased region" description="Basic residues" evidence="9">
    <location>
        <begin position="58"/>
        <end position="69"/>
    </location>
</feature>